<sequence>MEESDVTQRWGFLGPWCQILQHQVAYMPLRCEGKLRTDENRWESRVRWLQVALPKRNDYMRPQLQHEATFQLELVKFREALAVLAAVSKMDPSGLKQLLLTHVQLNWWKEGEEDFPAHLPARFVLQMEDHSKVNSDIALLCGVDQRQQPSPEFLETMKRIAEVAGITADSPGLDVEVPVRVAYGAGQADTITEGYEDQLLKGLTGVARGEKAVRREWERYHKGEGDKSCRNGSIRVTFVLEPMVADVQEVENVAKTAGTLERLLFNNVWFSLLSVRAKCAQADQTNSLIAFRQLMIAVFDGARRGPELSNTKYLSLDNSTKPLQLGSLVLHNDLALDPLETEALFSALVLNQTTQKLLVGMGLSAHEQQNANNWWKWLAYGCFSKRARTHSALQTLELAHIGSLSTSDVETFLAIVDSEHPEELLYECPRGSVEGKEATLKDGAMVQYDIAGNPQPRSLTFTSCRFLLHTFGDDGNSEWVNVIVPGFGWCRVRRSEMVVQPVREASAKRPSLISLTLKLHEAATSTGLPRLLAAIGSSLQNLSIENPGDTVDPSVIIRCCPNLRELNLKRGLVDIQFKFDSSRAPTQAISTLRISWENVAALATTLSNTNNPLVKCVSELRVRLTSSAEADGEYESQYIRQSLEMLVAMLNANKFLSYLEVSVSPEHQEYLGNFRRHHHAVIGHKFSLDSKLAFLSVVPRQPSSHPNKKLRTASGPRALLSEMDQETFARIFAFAAEPVTRRVCFHVR</sequence>
<evidence type="ECO:0000313" key="1">
    <source>
        <dbReference type="EMBL" id="KAK1942591.1"/>
    </source>
</evidence>
<comment type="caution">
    <text evidence="1">The sequence shown here is derived from an EMBL/GenBank/DDBJ whole genome shotgun (WGS) entry which is preliminary data.</text>
</comment>
<reference evidence="1" key="1">
    <citation type="submission" date="2023-08" db="EMBL/GenBank/DDBJ databases">
        <title>Reference Genome Resource for the Citrus Pathogen Phytophthora citrophthora.</title>
        <authorList>
            <person name="Moller H."/>
            <person name="Coetzee B."/>
            <person name="Rose L.J."/>
            <person name="Van Niekerk J.M."/>
        </authorList>
    </citation>
    <scope>NUCLEOTIDE SEQUENCE</scope>
    <source>
        <strain evidence="1">STE-U-9442</strain>
    </source>
</reference>
<name>A0AAD9LNM9_9STRA</name>
<proteinExistence type="predicted"/>
<organism evidence="1 2">
    <name type="scientific">Phytophthora citrophthora</name>
    <dbReference type="NCBI Taxonomy" id="4793"/>
    <lineage>
        <taxon>Eukaryota</taxon>
        <taxon>Sar</taxon>
        <taxon>Stramenopiles</taxon>
        <taxon>Oomycota</taxon>
        <taxon>Peronosporomycetes</taxon>
        <taxon>Peronosporales</taxon>
        <taxon>Peronosporaceae</taxon>
        <taxon>Phytophthora</taxon>
    </lineage>
</organism>
<keyword evidence="2" id="KW-1185">Reference proteome</keyword>
<dbReference type="EMBL" id="JASMQC010000009">
    <property type="protein sequence ID" value="KAK1942591.1"/>
    <property type="molecule type" value="Genomic_DNA"/>
</dbReference>
<accession>A0AAD9LNM9</accession>
<dbReference type="Proteomes" id="UP001259832">
    <property type="component" value="Unassembled WGS sequence"/>
</dbReference>
<evidence type="ECO:0000313" key="2">
    <source>
        <dbReference type="Proteomes" id="UP001259832"/>
    </source>
</evidence>
<dbReference type="AlphaFoldDB" id="A0AAD9LNM9"/>
<protein>
    <submittedName>
        <fullName evidence="1">Uncharacterized protein</fullName>
    </submittedName>
</protein>
<gene>
    <name evidence="1" type="ORF">P3T76_006090</name>
</gene>